<evidence type="ECO:0000313" key="2">
    <source>
        <dbReference type="Proteomes" id="UP001140234"/>
    </source>
</evidence>
<proteinExistence type="predicted"/>
<accession>A0ACC1JLB1</accession>
<organism evidence="1 2">
    <name type="scientific">Coemansia nantahalensis</name>
    <dbReference type="NCBI Taxonomy" id="2789366"/>
    <lineage>
        <taxon>Eukaryota</taxon>
        <taxon>Fungi</taxon>
        <taxon>Fungi incertae sedis</taxon>
        <taxon>Zoopagomycota</taxon>
        <taxon>Kickxellomycotina</taxon>
        <taxon>Kickxellomycetes</taxon>
        <taxon>Kickxellales</taxon>
        <taxon>Kickxellaceae</taxon>
        <taxon>Coemansia</taxon>
    </lineage>
</organism>
<gene>
    <name evidence="1" type="ORF">IWQ57_006085</name>
</gene>
<keyword evidence="2" id="KW-1185">Reference proteome</keyword>
<sequence>MNTLEPSDFTLLQQCAELVELCADGEERRAELARRMAAISQHMDRLRAAVAALPGISISQADQKKVLAECQADLDARLAELAAYSQERPATAA</sequence>
<comment type="caution">
    <text evidence="1">The sequence shown here is derived from an EMBL/GenBank/DDBJ whole genome shotgun (WGS) entry which is preliminary data.</text>
</comment>
<protein>
    <submittedName>
        <fullName evidence="1">Uncharacterized protein</fullName>
    </submittedName>
</protein>
<reference evidence="1" key="1">
    <citation type="submission" date="2022-07" db="EMBL/GenBank/DDBJ databases">
        <title>Phylogenomic reconstructions and comparative analyses of Kickxellomycotina fungi.</title>
        <authorList>
            <person name="Reynolds N.K."/>
            <person name="Stajich J.E."/>
            <person name="Barry K."/>
            <person name="Grigoriev I.V."/>
            <person name="Crous P."/>
            <person name="Smith M.E."/>
        </authorList>
    </citation>
    <scope>NUCLEOTIDE SEQUENCE</scope>
    <source>
        <strain evidence="1">CBS 109366</strain>
    </source>
</reference>
<evidence type="ECO:0000313" key="1">
    <source>
        <dbReference type="EMBL" id="KAJ2761308.1"/>
    </source>
</evidence>
<dbReference type="EMBL" id="JANBUJ010003261">
    <property type="protein sequence ID" value="KAJ2761308.1"/>
    <property type="molecule type" value="Genomic_DNA"/>
</dbReference>
<name>A0ACC1JLB1_9FUNG</name>
<dbReference type="Proteomes" id="UP001140234">
    <property type="component" value="Unassembled WGS sequence"/>
</dbReference>